<name>A0AA43TTU1_9LECA</name>
<organism evidence="2 3">
    <name type="scientific">Ramalina farinacea</name>
    <dbReference type="NCBI Taxonomy" id="258253"/>
    <lineage>
        <taxon>Eukaryota</taxon>
        <taxon>Fungi</taxon>
        <taxon>Dikarya</taxon>
        <taxon>Ascomycota</taxon>
        <taxon>Pezizomycotina</taxon>
        <taxon>Lecanoromycetes</taxon>
        <taxon>OSLEUM clade</taxon>
        <taxon>Lecanoromycetidae</taxon>
        <taxon>Lecanorales</taxon>
        <taxon>Lecanorineae</taxon>
        <taxon>Ramalinaceae</taxon>
        <taxon>Ramalina</taxon>
    </lineage>
</organism>
<dbReference type="InterPro" id="IPR028116">
    <property type="entry name" value="Cis-CaaD-like"/>
</dbReference>
<gene>
    <name evidence="2" type="ORF">OHK93_002505</name>
</gene>
<dbReference type="EMBL" id="JAPUFD010000014">
    <property type="protein sequence ID" value="MDI1491296.1"/>
    <property type="molecule type" value="Genomic_DNA"/>
</dbReference>
<protein>
    <recommendedName>
        <fullName evidence="1">Tautomerase cis-CaaD-like domain-containing protein</fullName>
    </recommendedName>
</protein>
<comment type="caution">
    <text evidence="2">The sequence shown here is derived from an EMBL/GenBank/DDBJ whole genome shotgun (WGS) entry which is preliminary data.</text>
</comment>
<proteinExistence type="predicted"/>
<feature type="domain" description="Tautomerase cis-CaaD-like" evidence="1">
    <location>
        <begin position="1"/>
        <end position="82"/>
    </location>
</feature>
<evidence type="ECO:0000259" key="1">
    <source>
        <dbReference type="Pfam" id="PF14832"/>
    </source>
</evidence>
<evidence type="ECO:0000313" key="3">
    <source>
        <dbReference type="Proteomes" id="UP001161017"/>
    </source>
</evidence>
<evidence type="ECO:0000313" key="2">
    <source>
        <dbReference type="EMBL" id="MDI1491296.1"/>
    </source>
</evidence>
<dbReference type="Gene3D" id="3.30.429.10">
    <property type="entry name" value="Macrophage Migration Inhibitory Factor"/>
    <property type="match status" value="1"/>
</dbReference>
<sequence>MPAYEVEHVVPLNSQQKDEIAQSITAAHTSLFTTPSLFVNVRFTDTSNQDVYVGGKKVELSVPRQHVAKEAYLIQKRTNRILAHVRPGGGRSSTQFNELCSKLELMWATHARQSDSGGPDDWDLRIFVLGSIVAGSEGGLPLPKVRLDLTFQPRSETDDANRMIDRQAGEDAKWIQDNFEIFKARANSGDQDYVDLLEELKGRSDLHA</sequence>
<dbReference type="Pfam" id="PF14832">
    <property type="entry name" value="Tautomerase_3"/>
    <property type="match status" value="1"/>
</dbReference>
<keyword evidence="3" id="KW-1185">Reference proteome</keyword>
<dbReference type="InterPro" id="IPR014347">
    <property type="entry name" value="Tautomerase/MIF_sf"/>
</dbReference>
<dbReference type="Proteomes" id="UP001161017">
    <property type="component" value="Unassembled WGS sequence"/>
</dbReference>
<dbReference type="AlphaFoldDB" id="A0AA43TTU1"/>
<reference evidence="2" key="1">
    <citation type="journal article" date="2023" name="Genome Biol. Evol.">
        <title>First Whole Genome Sequence and Flow Cytometry Genome Size Data for the Lichen-Forming Fungus Ramalina farinacea (Ascomycota).</title>
        <authorList>
            <person name="Llewellyn T."/>
            <person name="Mian S."/>
            <person name="Hill R."/>
            <person name="Leitch I.J."/>
            <person name="Gaya E."/>
        </authorList>
    </citation>
    <scope>NUCLEOTIDE SEQUENCE</scope>
    <source>
        <strain evidence="2">LIQ254RAFAR</strain>
    </source>
</reference>
<accession>A0AA43TTU1</accession>